<feature type="domain" description="F5/8 type C" evidence="13">
    <location>
        <begin position="893"/>
        <end position="1041"/>
    </location>
</feature>
<name>A0A9X3WME7_9BACI</name>
<evidence type="ECO:0000256" key="3">
    <source>
        <dbReference type="ARBA" id="ARBA00022525"/>
    </source>
</evidence>
<dbReference type="Gene3D" id="2.60.40.10">
    <property type="entry name" value="Immunoglobulins"/>
    <property type="match status" value="1"/>
</dbReference>
<evidence type="ECO:0000256" key="1">
    <source>
        <dbReference type="ARBA" id="ARBA00004168"/>
    </source>
</evidence>
<evidence type="ECO:0000256" key="7">
    <source>
        <dbReference type="ARBA" id="ARBA00023277"/>
    </source>
</evidence>
<keyword evidence="4 12" id="KW-0732">Signal</keyword>
<dbReference type="EMBL" id="JAMQJZ010000003">
    <property type="protein sequence ID" value="MDC3419941.1"/>
    <property type="molecule type" value="Genomic_DNA"/>
</dbReference>
<evidence type="ECO:0000256" key="10">
    <source>
        <dbReference type="SAM" id="MobiDB-lite"/>
    </source>
</evidence>
<keyword evidence="17" id="KW-1185">Reference proteome</keyword>
<dbReference type="RefSeq" id="WP_259870602.1">
    <property type="nucleotide sequence ID" value="NZ_JAMQJZ010000003.1"/>
</dbReference>
<organism evidence="16 17">
    <name type="scientific">Aquibacillus koreensis</name>
    <dbReference type="NCBI Taxonomy" id="279446"/>
    <lineage>
        <taxon>Bacteria</taxon>
        <taxon>Bacillati</taxon>
        <taxon>Bacillota</taxon>
        <taxon>Bacilli</taxon>
        <taxon>Bacillales</taxon>
        <taxon>Bacillaceae</taxon>
        <taxon>Aquibacillus</taxon>
    </lineage>
</organism>
<dbReference type="CDD" id="cd23669">
    <property type="entry name" value="GH55_SacteLam55A-like"/>
    <property type="match status" value="1"/>
</dbReference>
<keyword evidence="2" id="KW-0134">Cell wall</keyword>
<dbReference type="InterPro" id="IPR011050">
    <property type="entry name" value="Pectin_lyase_fold/virulence"/>
</dbReference>
<dbReference type="GO" id="GO:0016798">
    <property type="term" value="F:hydrolase activity, acting on glycosyl bonds"/>
    <property type="evidence" value="ECO:0007669"/>
    <property type="project" value="UniProtKB-KW"/>
</dbReference>
<evidence type="ECO:0000256" key="9">
    <source>
        <dbReference type="ARBA" id="ARBA00023326"/>
    </source>
</evidence>
<dbReference type="InterPro" id="IPR008979">
    <property type="entry name" value="Galactose-bd-like_sf"/>
</dbReference>
<accession>A0A9X3WME7</accession>
<evidence type="ECO:0000256" key="4">
    <source>
        <dbReference type="ARBA" id="ARBA00022729"/>
    </source>
</evidence>
<dbReference type="Pfam" id="PF00754">
    <property type="entry name" value="F5_F8_type_C"/>
    <property type="match status" value="2"/>
</dbReference>
<dbReference type="SUPFAM" id="SSF49265">
    <property type="entry name" value="Fibronectin type III"/>
    <property type="match status" value="1"/>
</dbReference>
<feature type="domain" description="Gram-positive cocci surface proteins LPxTG" evidence="14">
    <location>
        <begin position="1457"/>
        <end position="1491"/>
    </location>
</feature>
<evidence type="ECO:0000259" key="14">
    <source>
        <dbReference type="PROSITE" id="PS50847"/>
    </source>
</evidence>
<keyword evidence="9" id="KW-0624">Polysaccharide degradation</keyword>
<dbReference type="GO" id="GO:0000272">
    <property type="term" value="P:polysaccharide catabolic process"/>
    <property type="evidence" value="ECO:0007669"/>
    <property type="project" value="UniProtKB-KW"/>
</dbReference>
<dbReference type="SUPFAM" id="SSF49785">
    <property type="entry name" value="Galactose-binding domain-like"/>
    <property type="match status" value="2"/>
</dbReference>
<feature type="compositionally biased region" description="Basic and acidic residues" evidence="10">
    <location>
        <begin position="1431"/>
        <end position="1450"/>
    </location>
</feature>
<dbReference type="InterPro" id="IPR036116">
    <property type="entry name" value="FN3_sf"/>
</dbReference>
<comment type="caution">
    <text evidence="16">The sequence shown here is derived from an EMBL/GenBank/DDBJ whole genome shotgun (WGS) entry which is preliminary data.</text>
</comment>
<keyword evidence="3" id="KW-0964">Secreted</keyword>
<keyword evidence="11" id="KW-0812">Transmembrane</keyword>
<dbReference type="InterPro" id="IPR000421">
    <property type="entry name" value="FA58C"/>
</dbReference>
<dbReference type="Pfam" id="PF00746">
    <property type="entry name" value="Gram_pos_anchor"/>
    <property type="match status" value="1"/>
</dbReference>
<dbReference type="CDD" id="cd00063">
    <property type="entry name" value="FN3"/>
    <property type="match status" value="1"/>
</dbReference>
<keyword evidence="8" id="KW-0326">Glycosidase</keyword>
<dbReference type="SUPFAM" id="SSF51126">
    <property type="entry name" value="Pectin lyase-like"/>
    <property type="match status" value="1"/>
</dbReference>
<feature type="domain" description="F5/8 type C" evidence="13">
    <location>
        <begin position="682"/>
        <end position="828"/>
    </location>
</feature>
<dbReference type="Pfam" id="PF00041">
    <property type="entry name" value="fn3"/>
    <property type="match status" value="1"/>
</dbReference>
<dbReference type="NCBIfam" id="TIGR01167">
    <property type="entry name" value="LPXTG_anchor"/>
    <property type="match status" value="1"/>
</dbReference>
<evidence type="ECO:0000256" key="12">
    <source>
        <dbReference type="SAM" id="SignalP"/>
    </source>
</evidence>
<dbReference type="Gene3D" id="2.60.120.260">
    <property type="entry name" value="Galactose-binding domain-like"/>
    <property type="match status" value="2"/>
</dbReference>
<keyword evidence="7" id="KW-0119">Carbohydrate metabolism</keyword>
<sequence length="1491" mass="160985">MQKTLYGAGSIIALLLILIVLSPVVSHAASTDDANNSIFGENVYVFTDDMDDGDIQEILDSEFALLENGDTGAEFTDHRATFYFMPGEYDVDIDVGFYMHIAGLGQNPNDVVINGSFDVDAQWTEGNGTRNFWRSVENFSVKETEAQSKWAVSQAAPMRRMHFDKTLWLWDLTPSWNAGWVSGGFIADSVMDSTVLPASQQQFFSRNNSYEKWDGSLWNTVLLGDESNQTPTGLAPYPESTYTIIEEVPAIREKPYLYHDGSDYQLFVPSLQENRKGVTWDNGEETPGTAMSLDDFYIADPSDSDEELNAALESGKHLLFTPGVYYVDAPIEVNDPNTIVYGFGLPTIVPENGVTAMKVADEDGIQIAGLLFDAGEQESEQLLEVGPEGNSNADHADNPISLHDLFFRVGGSRAGKAETSVEINASDVIVDHFWVWRADHGEGVGWDVNKGDYGLITNGDDVTIYGLFVEHYQKYQTLWNGEDGRVFFYQNEIPYDVPNQETWMSHDGTQNGYAAYKVADHVNNHTLWGAGSYSYFRDADVNLYNSFEVPYNDGISMNHMTTVWLNGMAGSEIENVINGIGDNVTSSSDMVANVTSFQGGDNEAPTTPNNLTATALSSNEIALAWDASTDNVGVAEYEIYRDGTYVATSIKNSYNDTGLTAETSFSYSVKAKDAAGNVSDASNEASASTSAEEIVLDRADWTATGNVNGTTTDANAILDGNIGSQWQSGTAMRPGMFVTVDMKEEKTFERIVLDANGSGDYARGYKVYVSNDGTSWGDPVAEGAGTTSKIFIDFAEQKARYIKVEQTGTVDPSWWSVNELLVIDYAGAGEEPGDDPVDVTALEDLITTAKTYSNNDGTYTDASFQALQDAITTAEAALDTVETAEDVTTAVIVLQTAIDGLVEAPVTDGPVDRSEWEITSNIPEAQGDTAILLDGSLDGRWSSGKPMEPGQYLIIDLKSQRIFNQLVLQQQQGDHARAYEIYVSTDGTNWGNPVASGTDVEEGHVTIDFTEQTARYVKIVQNSTNTSWWSINELDITHDGNDPLVPEPVLDVTPLEDLIETAKGYSNDDDTYTEGSFQTLQDAIATAQAALDTVESHDDVTAAVAALQTAIDGLVLAPEPVDVTALEDLIATAQGYSNDDDTYTEGSFQAFQDAIATAQASLGTVESDDDVTAAVDALQAAIDGLVLAPEPVDVTALEDLIATAQGYSNDDDIYTEGSFQAFQDAITAAQAALGTVESDDDVTAAVDALQAAIDGLVVATEPVDVTALEDLIETAQGYSNDDDTYTEGSFQTLQDAIAAAQAALGTVESDDDVTAAVDALQAAIDGLEEVTEPEPVDVTELEKLIETAEGYSNDDEAYTDASFQALQDAITAAKTALGTVESDEDVKVAVDALQAAIDGLVSTPKDPGTEDPSTEDPGTKDPDQGEDQDKDDDKDKDDEKSGDDKDKEDDQDKDEELPDTATSMFNFILVGLVLLLGGGLFYILYRRKSTN</sequence>
<evidence type="ECO:0000256" key="11">
    <source>
        <dbReference type="SAM" id="Phobius"/>
    </source>
</evidence>
<evidence type="ECO:0000256" key="5">
    <source>
        <dbReference type="ARBA" id="ARBA00022801"/>
    </source>
</evidence>
<evidence type="ECO:0000259" key="15">
    <source>
        <dbReference type="PROSITE" id="PS50853"/>
    </source>
</evidence>
<keyword evidence="5" id="KW-0378">Hydrolase</keyword>
<feature type="signal peptide" evidence="12">
    <location>
        <begin position="1"/>
        <end position="28"/>
    </location>
</feature>
<dbReference type="PROSITE" id="PS50847">
    <property type="entry name" value="GRAM_POS_ANCHORING"/>
    <property type="match status" value="1"/>
</dbReference>
<reference evidence="16" key="1">
    <citation type="submission" date="2022-06" db="EMBL/GenBank/DDBJ databases">
        <title>Aquibacillus sp. a new bacterium isolated from soil saline samples.</title>
        <authorList>
            <person name="Galisteo C."/>
            <person name="De La Haba R."/>
            <person name="Sanchez-Porro C."/>
            <person name="Ventosa A."/>
        </authorList>
    </citation>
    <scope>NUCLEOTIDE SEQUENCE</scope>
    <source>
        <strain evidence="16">JCM 12387</strain>
    </source>
</reference>
<protein>
    <submittedName>
        <fullName evidence="16">Discoidin domain-containing protein</fullName>
    </submittedName>
</protein>
<keyword evidence="6" id="KW-0572">Peptidoglycan-anchor</keyword>
<dbReference type="PROSITE" id="PS50022">
    <property type="entry name" value="FA58C_3"/>
    <property type="match status" value="2"/>
</dbReference>
<dbReference type="Proteomes" id="UP001145072">
    <property type="component" value="Unassembled WGS sequence"/>
</dbReference>
<dbReference type="Pfam" id="PF07554">
    <property type="entry name" value="FIVAR"/>
    <property type="match status" value="6"/>
</dbReference>
<dbReference type="FunFam" id="2.60.40.10:FF:001114">
    <property type="entry name" value="Chitinase A1"/>
    <property type="match status" value="1"/>
</dbReference>
<dbReference type="SMART" id="SM00060">
    <property type="entry name" value="FN3"/>
    <property type="match status" value="1"/>
</dbReference>
<evidence type="ECO:0000256" key="6">
    <source>
        <dbReference type="ARBA" id="ARBA00023088"/>
    </source>
</evidence>
<feature type="transmembrane region" description="Helical" evidence="11">
    <location>
        <begin position="1464"/>
        <end position="1485"/>
    </location>
</feature>
<gene>
    <name evidence="16" type="ORF">NC661_06105</name>
</gene>
<dbReference type="InterPro" id="IPR019931">
    <property type="entry name" value="LPXTG_anchor"/>
</dbReference>
<feature type="region of interest" description="Disordered" evidence="10">
    <location>
        <begin position="1399"/>
        <end position="1458"/>
    </location>
</feature>
<feature type="domain" description="Fibronectin type-III" evidence="15">
    <location>
        <begin position="607"/>
        <end position="692"/>
    </location>
</feature>
<dbReference type="InterPro" id="IPR003961">
    <property type="entry name" value="FN3_dom"/>
</dbReference>
<dbReference type="Gene3D" id="1.20.1270.90">
    <property type="entry name" value="AF1782-like"/>
    <property type="match status" value="6"/>
</dbReference>
<evidence type="ECO:0000313" key="16">
    <source>
        <dbReference type="EMBL" id="MDC3419941.1"/>
    </source>
</evidence>
<dbReference type="InterPro" id="IPR059186">
    <property type="entry name" value="SACTE_4363"/>
</dbReference>
<evidence type="ECO:0000259" key="13">
    <source>
        <dbReference type="PROSITE" id="PS50022"/>
    </source>
</evidence>
<evidence type="ECO:0000256" key="2">
    <source>
        <dbReference type="ARBA" id="ARBA00022512"/>
    </source>
</evidence>
<keyword evidence="11" id="KW-0472">Membrane</keyword>
<evidence type="ECO:0000313" key="17">
    <source>
        <dbReference type="Proteomes" id="UP001145072"/>
    </source>
</evidence>
<comment type="subcellular location">
    <subcellularLocation>
        <location evidence="1">Secreted</location>
        <location evidence="1">Cell wall</location>
        <topology evidence="1">Peptidoglycan-anchor</topology>
    </subcellularLocation>
</comment>
<dbReference type="InterPro" id="IPR013783">
    <property type="entry name" value="Ig-like_fold"/>
</dbReference>
<keyword evidence="11" id="KW-1133">Transmembrane helix</keyword>
<proteinExistence type="predicted"/>
<evidence type="ECO:0000256" key="8">
    <source>
        <dbReference type="ARBA" id="ARBA00023295"/>
    </source>
</evidence>
<feature type="chain" id="PRO_5040732102" evidence="12">
    <location>
        <begin position="29"/>
        <end position="1491"/>
    </location>
</feature>
<dbReference type="PROSITE" id="PS50853">
    <property type="entry name" value="FN3"/>
    <property type="match status" value="1"/>
</dbReference>